<keyword evidence="4" id="KW-0223">Dioxygenase</keyword>
<dbReference type="InterPro" id="IPR044862">
    <property type="entry name" value="Pro_4_hyd_alph_FE2OG_OXY"/>
</dbReference>
<evidence type="ECO:0000259" key="7">
    <source>
        <dbReference type="PROSITE" id="PS51471"/>
    </source>
</evidence>
<keyword evidence="9" id="KW-1185">Reference proteome</keyword>
<evidence type="ECO:0000256" key="4">
    <source>
        <dbReference type="ARBA" id="ARBA00022964"/>
    </source>
</evidence>
<dbReference type="InterPro" id="IPR005123">
    <property type="entry name" value="Oxoglu/Fe-dep_dioxygenase_dom"/>
</dbReference>
<organism evidence="8 9">
    <name type="scientific">Sphingomonas alba</name>
    <dbReference type="NCBI Taxonomy" id="2908208"/>
    <lineage>
        <taxon>Bacteria</taxon>
        <taxon>Pseudomonadati</taxon>
        <taxon>Pseudomonadota</taxon>
        <taxon>Alphaproteobacteria</taxon>
        <taxon>Sphingomonadales</taxon>
        <taxon>Sphingomonadaceae</taxon>
        <taxon>Sphingomonas</taxon>
    </lineage>
</organism>
<keyword evidence="2" id="KW-0479">Metal-binding</keyword>
<comment type="cofactor">
    <cofactor evidence="1">
        <name>L-ascorbate</name>
        <dbReference type="ChEBI" id="CHEBI:38290"/>
    </cofactor>
</comment>
<dbReference type="Proteomes" id="UP001165363">
    <property type="component" value="Unassembled WGS sequence"/>
</dbReference>
<evidence type="ECO:0000256" key="3">
    <source>
        <dbReference type="ARBA" id="ARBA00022896"/>
    </source>
</evidence>
<dbReference type="PANTHER" id="PTHR10869:SF246">
    <property type="entry name" value="TRANSMEMBRANE PROLYL 4-HYDROXYLASE"/>
    <property type="match status" value="1"/>
</dbReference>
<dbReference type="PANTHER" id="PTHR10869">
    <property type="entry name" value="PROLYL 4-HYDROXYLASE ALPHA SUBUNIT"/>
    <property type="match status" value="1"/>
</dbReference>
<name>A0ABT0RMF0_9SPHN</name>
<evidence type="ECO:0000256" key="2">
    <source>
        <dbReference type="ARBA" id="ARBA00022723"/>
    </source>
</evidence>
<evidence type="ECO:0000313" key="8">
    <source>
        <dbReference type="EMBL" id="MCL6683808.1"/>
    </source>
</evidence>
<proteinExistence type="predicted"/>
<dbReference type="Gene3D" id="2.60.120.620">
    <property type="entry name" value="q2cbj1_9rhob like domain"/>
    <property type="match status" value="1"/>
</dbReference>
<dbReference type="InterPro" id="IPR006620">
    <property type="entry name" value="Pro_4_hyd_alph"/>
</dbReference>
<dbReference type="SMART" id="SM00702">
    <property type="entry name" value="P4Hc"/>
    <property type="match status" value="1"/>
</dbReference>
<accession>A0ABT0RMF0</accession>
<keyword evidence="5" id="KW-0560">Oxidoreductase</keyword>
<evidence type="ECO:0000256" key="5">
    <source>
        <dbReference type="ARBA" id="ARBA00023002"/>
    </source>
</evidence>
<comment type="caution">
    <text evidence="8">The sequence shown here is derived from an EMBL/GenBank/DDBJ whole genome shotgun (WGS) entry which is preliminary data.</text>
</comment>
<evidence type="ECO:0000256" key="1">
    <source>
        <dbReference type="ARBA" id="ARBA00001961"/>
    </source>
</evidence>
<feature type="domain" description="Fe2OG dioxygenase" evidence="7">
    <location>
        <begin position="87"/>
        <end position="196"/>
    </location>
</feature>
<dbReference type="InterPro" id="IPR045054">
    <property type="entry name" value="P4HA-like"/>
</dbReference>
<sequence>MRATPGVQRVPTPNLELFIVKHFLGPDLCAEMIERIDRRRRPSTIADDKGIDAYFRTSETCDLDGGDPVVATVNARICELLGLPEDLSEPLQGQRYAPGQEFKPHTDTFEPTGVDYFQHCAERGNRSWTAMCYLNEPDDGGATRFKMIGKTIRPAAGKLLCWNNLLPDGRPNPATLHQGMKVRKGTKYVLTKWFREHADVL</sequence>
<evidence type="ECO:0000256" key="6">
    <source>
        <dbReference type="ARBA" id="ARBA00023004"/>
    </source>
</evidence>
<gene>
    <name evidence="8" type="ORF">LZ536_07825</name>
</gene>
<reference evidence="8" key="1">
    <citation type="submission" date="2022-05" db="EMBL/GenBank/DDBJ databases">
        <authorList>
            <person name="Jo J.-H."/>
            <person name="Im W.-T."/>
        </authorList>
    </citation>
    <scope>NUCLEOTIDE SEQUENCE</scope>
    <source>
        <strain evidence="8">SE158</strain>
    </source>
</reference>
<dbReference type="Pfam" id="PF13640">
    <property type="entry name" value="2OG-FeII_Oxy_3"/>
    <property type="match status" value="1"/>
</dbReference>
<keyword evidence="3" id="KW-0847">Vitamin C</keyword>
<dbReference type="EMBL" id="JAMGBD010000001">
    <property type="protein sequence ID" value="MCL6683808.1"/>
    <property type="molecule type" value="Genomic_DNA"/>
</dbReference>
<dbReference type="PROSITE" id="PS51471">
    <property type="entry name" value="FE2OG_OXY"/>
    <property type="match status" value="1"/>
</dbReference>
<evidence type="ECO:0000313" key="9">
    <source>
        <dbReference type="Proteomes" id="UP001165363"/>
    </source>
</evidence>
<dbReference type="RefSeq" id="WP_249847852.1">
    <property type="nucleotide sequence ID" value="NZ_JAMGBD010000001.1"/>
</dbReference>
<protein>
    <submittedName>
        <fullName evidence="8">2OG-Fe(II) oxygenase</fullName>
    </submittedName>
</protein>
<keyword evidence="6" id="KW-0408">Iron</keyword>